<dbReference type="Gene3D" id="2.30.42.10">
    <property type="match status" value="1"/>
</dbReference>
<organism evidence="3 4">
    <name type="scientific">Candidatus Kaiserbacteria bacterium RIFCSPLOWO2_01_FULL_54_24</name>
    <dbReference type="NCBI Taxonomy" id="1798515"/>
    <lineage>
        <taxon>Bacteria</taxon>
        <taxon>Candidatus Kaiseribacteriota</taxon>
    </lineage>
</organism>
<feature type="signal peptide" evidence="2">
    <location>
        <begin position="1"/>
        <end position="22"/>
    </location>
</feature>
<dbReference type="InterPro" id="IPR036034">
    <property type="entry name" value="PDZ_sf"/>
</dbReference>
<dbReference type="Proteomes" id="UP000177215">
    <property type="component" value="Unassembled WGS sequence"/>
</dbReference>
<protein>
    <submittedName>
        <fullName evidence="3">Uncharacterized protein</fullName>
    </submittedName>
</protein>
<keyword evidence="2" id="KW-0732">Signal</keyword>
<evidence type="ECO:0000313" key="3">
    <source>
        <dbReference type="EMBL" id="OGG77538.1"/>
    </source>
</evidence>
<feature type="compositionally biased region" description="Gly residues" evidence="1">
    <location>
        <begin position="702"/>
        <end position="716"/>
    </location>
</feature>
<feature type="compositionally biased region" description="Pro residues" evidence="1">
    <location>
        <begin position="512"/>
        <end position="534"/>
    </location>
</feature>
<gene>
    <name evidence="3" type="ORF">A3B35_01855</name>
</gene>
<feature type="region of interest" description="Disordered" evidence="1">
    <location>
        <begin position="595"/>
        <end position="618"/>
    </location>
</feature>
<feature type="chain" id="PRO_5009524235" evidence="2">
    <location>
        <begin position="23"/>
        <end position="804"/>
    </location>
</feature>
<dbReference type="STRING" id="1798515.A3B35_01855"/>
<reference evidence="3 4" key="1">
    <citation type="journal article" date="2016" name="Nat. Commun.">
        <title>Thousands of microbial genomes shed light on interconnected biogeochemical processes in an aquifer system.</title>
        <authorList>
            <person name="Anantharaman K."/>
            <person name="Brown C.T."/>
            <person name="Hug L.A."/>
            <person name="Sharon I."/>
            <person name="Castelle C.J."/>
            <person name="Probst A.J."/>
            <person name="Thomas B.C."/>
            <person name="Singh A."/>
            <person name="Wilkins M.J."/>
            <person name="Karaoz U."/>
            <person name="Brodie E.L."/>
            <person name="Williams K.H."/>
            <person name="Hubbard S.S."/>
            <person name="Banfield J.F."/>
        </authorList>
    </citation>
    <scope>NUCLEOTIDE SEQUENCE [LARGE SCALE GENOMIC DNA]</scope>
</reference>
<proteinExistence type="predicted"/>
<evidence type="ECO:0000256" key="1">
    <source>
        <dbReference type="SAM" id="MobiDB-lite"/>
    </source>
</evidence>
<sequence>MLLSRSAITVLLFLLSVSTASALTATSLQNTCKAGYIYTISASKTNISVDAIQGVDCTARDGSGALMYRNTVACGQRVGYIVWDCKPVNGKMDCNRTMCREGDSISATKLKTLLTGAAQPPLEDMMREDTELKLTSLYNQPLLEMPQSPAVPVKVPSLPPPEVSLSDLINGDIPSTVVPNKDSGIPQMAFDPQKLSGSSVELSGGTVPGAGTRAVETSDIPSAAVSSTFITPQSPPSAGFTQDEGMVSKALRATSEFIKQGLDVQTYLGGIDMTGRSQAEIDALGRARTSYIFQLGGGWAGDILNRTRMLAADWGLTTLTPQEQAQQAITPRTGTDTALNAGALYLELGAPGAWKLFDAVAGRGFGAGEKIVRDAEAVNIDGLTQVPGTTLAPGAFELTAGDVAARSWALPSKDAAELWATRGVGAFSVFCVYVGCGMYPDIPQDKPGELQEKEQVVPVDVTVMSPKEFKELFPEAPKTESNSEGKFDKLPDSAPAAGPKTTEIISGHTAGVPPPIETPSEPIPANVPPQPERPSTPSLASESPKEDAGDTGMSRLQKEMEELRLSVEETIKKADELLQPPQKEIAKPEEEILKKSDVPVPNPLPEAVVEPPQASQADMNPVFWSTEERQKRGMPLLSDCRNLPGDQYDGCIKKYNDATFEAYTTWRERKDVKVMNDYLASHPEPPKQESPTTGAQPNTAPGGTGSGAGTGPGYEGIGMAWGSKDPQGFFKAGLPMYSGTPYDRSGVQFGDAILQINGQDTRGMDGNTVTHKIRGPAGTQVRLLVFRSGWSAPRLITITRDWIR</sequence>
<feature type="compositionally biased region" description="Basic and acidic residues" evidence="1">
    <location>
        <begin position="470"/>
        <end position="491"/>
    </location>
</feature>
<comment type="caution">
    <text evidence="3">The sequence shown here is derived from an EMBL/GenBank/DDBJ whole genome shotgun (WGS) entry which is preliminary data.</text>
</comment>
<dbReference type="AlphaFoldDB" id="A0A1F6EV75"/>
<feature type="region of interest" description="Disordered" evidence="1">
    <location>
        <begin position="679"/>
        <end position="718"/>
    </location>
</feature>
<dbReference type="SUPFAM" id="SSF50156">
    <property type="entry name" value="PDZ domain-like"/>
    <property type="match status" value="1"/>
</dbReference>
<accession>A0A1F6EV75</accession>
<feature type="region of interest" description="Disordered" evidence="1">
    <location>
        <begin position="470"/>
        <end position="552"/>
    </location>
</feature>
<feature type="compositionally biased region" description="Polar residues" evidence="1">
    <location>
        <begin position="689"/>
        <end position="698"/>
    </location>
</feature>
<dbReference type="EMBL" id="MFMC01000014">
    <property type="protein sequence ID" value="OGG77538.1"/>
    <property type="molecule type" value="Genomic_DNA"/>
</dbReference>
<dbReference type="CDD" id="cd06782">
    <property type="entry name" value="cpPDZ_CPP-like"/>
    <property type="match status" value="1"/>
</dbReference>
<evidence type="ECO:0000256" key="2">
    <source>
        <dbReference type="SAM" id="SignalP"/>
    </source>
</evidence>
<evidence type="ECO:0000313" key="4">
    <source>
        <dbReference type="Proteomes" id="UP000177215"/>
    </source>
</evidence>
<name>A0A1F6EV75_9BACT</name>